<protein>
    <submittedName>
        <fullName evidence="2">Helix-turn-helix domain-containing protein</fullName>
    </submittedName>
</protein>
<sequence>MEAILTSINGAAKALNLGRTSIYALIRENRLEAIKLGRRTLIKTDSIRRLVAEQE</sequence>
<reference evidence="2" key="2">
    <citation type="submission" date="2021-04" db="EMBL/GenBank/DDBJ databases">
        <title>Isolation and genomic analysis of the ibuprofen-degrading bacterium Sphingomonas strain MPO218.</title>
        <authorList>
            <person name="Aulestia M."/>
            <person name="Flores A."/>
            <person name="Mangas E.L."/>
            <person name="Perez-Pulido A.J."/>
            <person name="Santero E."/>
            <person name="Camacho E.M."/>
        </authorList>
    </citation>
    <scope>NUCLEOTIDE SEQUENCE</scope>
    <source>
        <strain evidence="2">MPO218</strain>
    </source>
</reference>
<dbReference type="EMBL" id="CP059319">
    <property type="protein sequence ID" value="QTH23574.1"/>
    <property type="molecule type" value="Genomic_DNA"/>
</dbReference>
<gene>
    <name evidence="2" type="ORF">HRJ34_08770</name>
</gene>
<dbReference type="RefSeq" id="WP_047165396.1">
    <property type="nucleotide sequence ID" value="NZ_CP059319.1"/>
</dbReference>
<dbReference type="AlphaFoldDB" id="A0A975D6B3"/>
<name>A0A975D6B3_9SPHN</name>
<dbReference type="Pfam" id="PF12728">
    <property type="entry name" value="HTH_17"/>
    <property type="match status" value="1"/>
</dbReference>
<reference evidence="2" key="1">
    <citation type="submission" date="2020-07" db="EMBL/GenBank/DDBJ databases">
        <authorList>
            <person name="Camacho E."/>
        </authorList>
    </citation>
    <scope>NUCLEOTIDE SEQUENCE</scope>
    <source>
        <strain evidence="2">MPO218</strain>
    </source>
</reference>
<dbReference type="Proteomes" id="UP000664914">
    <property type="component" value="Chromosome"/>
</dbReference>
<dbReference type="InterPro" id="IPR041657">
    <property type="entry name" value="HTH_17"/>
</dbReference>
<organism evidence="2 3">
    <name type="scientific">Rhizorhabdus wittichii</name>
    <dbReference type="NCBI Taxonomy" id="160791"/>
    <lineage>
        <taxon>Bacteria</taxon>
        <taxon>Pseudomonadati</taxon>
        <taxon>Pseudomonadota</taxon>
        <taxon>Alphaproteobacteria</taxon>
        <taxon>Sphingomonadales</taxon>
        <taxon>Sphingomonadaceae</taxon>
        <taxon>Rhizorhabdus</taxon>
    </lineage>
</organism>
<dbReference type="GO" id="GO:0003677">
    <property type="term" value="F:DNA binding"/>
    <property type="evidence" value="ECO:0007669"/>
    <property type="project" value="InterPro"/>
</dbReference>
<dbReference type="NCBIfam" id="TIGR01764">
    <property type="entry name" value="excise"/>
    <property type="match status" value="1"/>
</dbReference>
<feature type="domain" description="Helix-turn-helix" evidence="1">
    <location>
        <begin position="11"/>
        <end position="54"/>
    </location>
</feature>
<dbReference type="InterPro" id="IPR010093">
    <property type="entry name" value="SinI_DNA-bd"/>
</dbReference>
<proteinExistence type="predicted"/>
<evidence type="ECO:0000313" key="2">
    <source>
        <dbReference type="EMBL" id="QTH23574.1"/>
    </source>
</evidence>
<accession>A0A975D6B3</accession>
<evidence type="ECO:0000313" key="3">
    <source>
        <dbReference type="Proteomes" id="UP000664914"/>
    </source>
</evidence>
<evidence type="ECO:0000259" key="1">
    <source>
        <dbReference type="Pfam" id="PF12728"/>
    </source>
</evidence>